<dbReference type="PROSITE" id="PS00141">
    <property type="entry name" value="ASP_PROTEASE"/>
    <property type="match status" value="1"/>
</dbReference>
<sequence length="231" mass="26235">MRMGAKQEGHIVQGTRSKLSRFKDRLVSGVGGKRMDGINTVMIEPDFLLLRMDTGSPCSGKSLFRIPLFKMDSVRHHLESVGTDVHQLKMRYGGPTPEPLSNYLDAQYYGPITIGNPPQKFRVVFDTGSSNLWVPSKKCHFTNIACRKLIRHRNFLIFSTASYYPFGLYALSTNYSIGLGIGRGLIRGNEPAFAWRESGKPFRKNHPQFTRPRFEPRSPRPRQSSSTRQAR</sequence>
<proteinExistence type="inferred from homology"/>
<evidence type="ECO:0000256" key="2">
    <source>
        <dbReference type="SAM" id="MobiDB-lite"/>
    </source>
</evidence>
<feature type="region of interest" description="Disordered" evidence="2">
    <location>
        <begin position="197"/>
        <end position="231"/>
    </location>
</feature>
<organism evidence="4">
    <name type="scientific">Timema shepardi</name>
    <name type="common">Walking stick</name>
    <dbReference type="NCBI Taxonomy" id="629360"/>
    <lineage>
        <taxon>Eukaryota</taxon>
        <taxon>Metazoa</taxon>
        <taxon>Ecdysozoa</taxon>
        <taxon>Arthropoda</taxon>
        <taxon>Hexapoda</taxon>
        <taxon>Insecta</taxon>
        <taxon>Pterygota</taxon>
        <taxon>Neoptera</taxon>
        <taxon>Polyneoptera</taxon>
        <taxon>Phasmatodea</taxon>
        <taxon>Timematodea</taxon>
        <taxon>Timematoidea</taxon>
        <taxon>Timematidae</taxon>
        <taxon>Timema</taxon>
    </lineage>
</organism>
<gene>
    <name evidence="4" type="ORF">TSIB3V08_LOCUS4312</name>
</gene>
<dbReference type="GO" id="GO:0005764">
    <property type="term" value="C:lysosome"/>
    <property type="evidence" value="ECO:0007669"/>
    <property type="project" value="TreeGrafter"/>
</dbReference>
<evidence type="ECO:0000259" key="3">
    <source>
        <dbReference type="PROSITE" id="PS51767"/>
    </source>
</evidence>
<comment type="similarity">
    <text evidence="1">Belongs to the peptidase A1 family.</text>
</comment>
<dbReference type="InterPro" id="IPR001969">
    <property type="entry name" value="Aspartic_peptidase_AS"/>
</dbReference>
<name>A0A7R9ATI1_TIMSH</name>
<dbReference type="InterPro" id="IPR033121">
    <property type="entry name" value="PEPTIDASE_A1"/>
</dbReference>
<dbReference type="GO" id="GO:0004190">
    <property type="term" value="F:aspartic-type endopeptidase activity"/>
    <property type="evidence" value="ECO:0007669"/>
    <property type="project" value="InterPro"/>
</dbReference>
<dbReference type="EMBL" id="OC001530">
    <property type="protein sequence ID" value="CAD7260126.1"/>
    <property type="molecule type" value="Genomic_DNA"/>
</dbReference>
<dbReference type="PANTHER" id="PTHR47966:SF51">
    <property type="entry name" value="BETA-SITE APP-CLEAVING ENZYME, ISOFORM A-RELATED"/>
    <property type="match status" value="1"/>
</dbReference>
<protein>
    <recommendedName>
        <fullName evidence="3">Peptidase A1 domain-containing protein</fullName>
    </recommendedName>
</protein>
<dbReference type="PROSITE" id="PS51767">
    <property type="entry name" value="PEPTIDASE_A1"/>
    <property type="match status" value="1"/>
</dbReference>
<dbReference type="SUPFAM" id="SSF50630">
    <property type="entry name" value="Acid proteases"/>
    <property type="match status" value="1"/>
</dbReference>
<dbReference type="AlphaFoldDB" id="A0A7R9ATI1"/>
<evidence type="ECO:0000313" key="4">
    <source>
        <dbReference type="EMBL" id="CAD7260126.1"/>
    </source>
</evidence>
<reference evidence="4" key="1">
    <citation type="submission" date="2020-11" db="EMBL/GenBank/DDBJ databases">
        <authorList>
            <person name="Tran Van P."/>
        </authorList>
    </citation>
    <scope>NUCLEOTIDE SEQUENCE</scope>
</reference>
<accession>A0A7R9ATI1</accession>
<dbReference type="Gene3D" id="2.40.70.10">
    <property type="entry name" value="Acid Proteases"/>
    <property type="match status" value="1"/>
</dbReference>
<dbReference type="GO" id="GO:0006508">
    <property type="term" value="P:proteolysis"/>
    <property type="evidence" value="ECO:0007669"/>
    <property type="project" value="InterPro"/>
</dbReference>
<feature type="domain" description="Peptidase A1" evidence="3">
    <location>
        <begin position="108"/>
        <end position="231"/>
    </location>
</feature>
<evidence type="ECO:0000256" key="1">
    <source>
        <dbReference type="ARBA" id="ARBA00007447"/>
    </source>
</evidence>
<dbReference type="Pfam" id="PF00026">
    <property type="entry name" value="Asp"/>
    <property type="match status" value="1"/>
</dbReference>
<dbReference type="InterPro" id="IPR021109">
    <property type="entry name" value="Peptidase_aspartic_dom_sf"/>
</dbReference>
<feature type="compositionally biased region" description="Low complexity" evidence="2">
    <location>
        <begin position="221"/>
        <end position="231"/>
    </location>
</feature>
<dbReference type="PANTHER" id="PTHR47966">
    <property type="entry name" value="BETA-SITE APP-CLEAVING ENZYME, ISOFORM A-RELATED"/>
    <property type="match status" value="1"/>
</dbReference>
<dbReference type="InterPro" id="IPR001461">
    <property type="entry name" value="Aspartic_peptidase_A1"/>
</dbReference>